<name>L7ESM1_STRT8</name>
<keyword evidence="3" id="KW-1185">Reference proteome</keyword>
<protein>
    <submittedName>
        <fullName evidence="2">Uncharacterized protein</fullName>
    </submittedName>
</protein>
<sequence>MVRRSWWVCWLADRVEDGGRGVRGVGAADGTPTGGSEAGLPLVPTRPERHPGPSPHERTPWRGRARFTPYGPQVPLMPARWRKLSGVTLRPFAAVPPRPSHVEARQVPCSGPARLLQGRALRAVVVESRQFVAREQDTVGADDPPPRNSPSVEGHHAPDLARSALLQPLGHIAVRHDSPGRDQLSGLQGPLGVLRQGVRRKALVAHPAHPAPPHRQCDEAATLGVSRPRAELAADCAPPHRTLMPLRVSGACHHRAGGDR</sequence>
<feature type="region of interest" description="Disordered" evidence="1">
    <location>
        <begin position="135"/>
        <end position="156"/>
    </location>
</feature>
<dbReference type="AlphaFoldDB" id="L7ESM1"/>
<reference evidence="2 3" key="1">
    <citation type="journal article" date="2011" name="Plasmid">
        <title>Streptomyces turgidiscabies Car8 contains a modular pathogenicity island that shares virulence genes with other actinobacterial plant pathogens.</title>
        <authorList>
            <person name="Huguet-Tapia J.C."/>
            <person name="Badger J.H."/>
            <person name="Loria R."/>
            <person name="Pettis G.S."/>
        </authorList>
    </citation>
    <scope>NUCLEOTIDE SEQUENCE [LARGE SCALE GENOMIC DNA]</scope>
    <source>
        <strain evidence="2 3">Car8</strain>
    </source>
</reference>
<comment type="caution">
    <text evidence="2">The sequence shown here is derived from an EMBL/GenBank/DDBJ whole genome shotgun (WGS) entry which is preliminary data.</text>
</comment>
<accession>L7ESM1</accession>
<evidence type="ECO:0000313" key="3">
    <source>
        <dbReference type="Proteomes" id="UP000010931"/>
    </source>
</evidence>
<evidence type="ECO:0000313" key="2">
    <source>
        <dbReference type="EMBL" id="ELP61691.1"/>
    </source>
</evidence>
<dbReference type="Proteomes" id="UP000010931">
    <property type="component" value="Unassembled WGS sequence"/>
</dbReference>
<feature type="region of interest" description="Disordered" evidence="1">
    <location>
        <begin position="25"/>
        <end position="65"/>
    </location>
</feature>
<evidence type="ECO:0000256" key="1">
    <source>
        <dbReference type="SAM" id="MobiDB-lite"/>
    </source>
</evidence>
<feature type="compositionally biased region" description="Basic and acidic residues" evidence="1">
    <location>
        <begin position="46"/>
        <end position="60"/>
    </location>
</feature>
<dbReference type="EMBL" id="AEJB01000658">
    <property type="protein sequence ID" value="ELP61691.1"/>
    <property type="molecule type" value="Genomic_DNA"/>
</dbReference>
<proteinExistence type="predicted"/>
<organism evidence="2 3">
    <name type="scientific">Streptomyces turgidiscabies (strain Car8)</name>
    <dbReference type="NCBI Taxonomy" id="698760"/>
    <lineage>
        <taxon>Bacteria</taxon>
        <taxon>Bacillati</taxon>
        <taxon>Actinomycetota</taxon>
        <taxon>Actinomycetes</taxon>
        <taxon>Kitasatosporales</taxon>
        <taxon>Streptomycetaceae</taxon>
        <taxon>Streptomyces</taxon>
    </lineage>
</organism>
<gene>
    <name evidence="2" type="ORF">STRTUCAR8_07304</name>
</gene>